<dbReference type="PANTHER" id="PTHR30309">
    <property type="entry name" value="INNER MEMBRANE PROTEIN YGIH"/>
    <property type="match status" value="1"/>
</dbReference>
<keyword evidence="2 10" id="KW-0444">Lipid biosynthesis</keyword>
<reference evidence="11 12" key="1">
    <citation type="submission" date="2018-01" db="EMBL/GenBank/DDBJ databases">
        <title>Deinococcus koreensis sp. nov., a radiation-resistant bacterium isolated from river water.</title>
        <authorList>
            <person name="Choi A."/>
        </authorList>
    </citation>
    <scope>NUCLEOTIDE SEQUENCE [LARGE SCALE GENOMIC DNA]</scope>
    <source>
        <strain evidence="11 12">SJW1-2</strain>
    </source>
</reference>
<comment type="subunit">
    <text evidence="10">Probably interacts with PlsX.</text>
</comment>
<dbReference type="OrthoDB" id="9777124at2"/>
<dbReference type="Proteomes" id="UP000236379">
    <property type="component" value="Unassembled WGS sequence"/>
</dbReference>
<keyword evidence="1 10" id="KW-1003">Cell membrane</keyword>
<keyword evidence="11" id="KW-0012">Acyltransferase</keyword>
<evidence type="ECO:0000256" key="3">
    <source>
        <dbReference type="ARBA" id="ARBA00022679"/>
    </source>
</evidence>
<keyword evidence="9 10" id="KW-1208">Phospholipid metabolism</keyword>
<dbReference type="EMBL" id="PPPD01000001">
    <property type="protein sequence ID" value="PNY80647.1"/>
    <property type="molecule type" value="Genomic_DNA"/>
</dbReference>
<evidence type="ECO:0000256" key="6">
    <source>
        <dbReference type="ARBA" id="ARBA00023098"/>
    </source>
</evidence>
<evidence type="ECO:0000256" key="1">
    <source>
        <dbReference type="ARBA" id="ARBA00022475"/>
    </source>
</evidence>
<dbReference type="EC" id="2.3.1.275" evidence="10"/>
<keyword evidence="12" id="KW-1185">Reference proteome</keyword>
<feature type="transmembrane region" description="Helical" evidence="10">
    <location>
        <begin position="107"/>
        <end position="131"/>
    </location>
</feature>
<keyword evidence="8 10" id="KW-0594">Phospholipid biosynthesis</keyword>
<name>A0A2K3UVT5_9DEIO</name>
<accession>A0A2K3UVT5</accession>
<dbReference type="PANTHER" id="PTHR30309:SF0">
    <property type="entry name" value="GLYCEROL-3-PHOSPHATE ACYLTRANSFERASE-RELATED"/>
    <property type="match status" value="1"/>
</dbReference>
<dbReference type="HAMAP" id="MF_01043">
    <property type="entry name" value="PlsY"/>
    <property type="match status" value="1"/>
</dbReference>
<evidence type="ECO:0000256" key="4">
    <source>
        <dbReference type="ARBA" id="ARBA00022692"/>
    </source>
</evidence>
<dbReference type="RefSeq" id="WP_103310619.1">
    <property type="nucleotide sequence ID" value="NZ_PPPD01000001.1"/>
</dbReference>
<organism evidence="11 12">
    <name type="scientific">Deinococcus koreensis</name>
    <dbReference type="NCBI Taxonomy" id="2054903"/>
    <lineage>
        <taxon>Bacteria</taxon>
        <taxon>Thermotogati</taxon>
        <taxon>Deinococcota</taxon>
        <taxon>Deinococci</taxon>
        <taxon>Deinococcales</taxon>
        <taxon>Deinococcaceae</taxon>
        <taxon>Deinococcus</taxon>
    </lineage>
</organism>
<comment type="caution">
    <text evidence="10">Lacks conserved residue(s) required for the propagation of feature annotation.</text>
</comment>
<feature type="transmembrane region" description="Helical" evidence="10">
    <location>
        <begin position="161"/>
        <end position="176"/>
    </location>
</feature>
<dbReference type="GO" id="GO:0008654">
    <property type="term" value="P:phospholipid biosynthetic process"/>
    <property type="evidence" value="ECO:0007669"/>
    <property type="project" value="UniProtKB-UniRule"/>
</dbReference>
<dbReference type="AlphaFoldDB" id="A0A2K3UVT5"/>
<evidence type="ECO:0000313" key="11">
    <source>
        <dbReference type="EMBL" id="PNY80647.1"/>
    </source>
</evidence>
<keyword evidence="5 10" id="KW-1133">Transmembrane helix</keyword>
<dbReference type="GO" id="GO:0043772">
    <property type="term" value="F:acyl-phosphate glycerol-3-phosphate acyltransferase activity"/>
    <property type="evidence" value="ECO:0007669"/>
    <property type="project" value="UniProtKB-UniRule"/>
</dbReference>
<comment type="caution">
    <text evidence="11">The sequence shown here is derived from an EMBL/GenBank/DDBJ whole genome shotgun (WGS) entry which is preliminary data.</text>
</comment>
<evidence type="ECO:0000313" key="12">
    <source>
        <dbReference type="Proteomes" id="UP000236379"/>
    </source>
</evidence>
<protein>
    <recommendedName>
        <fullName evidence="10">Glycerol-3-phosphate acyltransferase</fullName>
    </recommendedName>
    <alternativeName>
        <fullName evidence="10">Acyl-PO4 G3P acyltransferase</fullName>
    </alternativeName>
    <alternativeName>
        <fullName evidence="10">Acyl-phosphate--glycerol-3-phosphate acyltransferase</fullName>
    </alternativeName>
    <alternativeName>
        <fullName evidence="10">G3P acyltransferase</fullName>
        <shortName evidence="10">GPAT</shortName>
        <ecNumber evidence="10">2.3.1.275</ecNumber>
    </alternativeName>
    <alternativeName>
        <fullName evidence="10">Lysophosphatidic acid synthase</fullName>
        <shortName evidence="10">LPA synthase</shortName>
    </alternativeName>
</protein>
<dbReference type="Pfam" id="PF02660">
    <property type="entry name" value="G3P_acyltransf"/>
    <property type="match status" value="1"/>
</dbReference>
<comment type="subcellular location">
    <subcellularLocation>
        <location evidence="10">Cell membrane</location>
        <topology evidence="10">Multi-pass membrane protein</topology>
    </subcellularLocation>
</comment>
<dbReference type="InterPro" id="IPR003811">
    <property type="entry name" value="G3P_acylTferase_PlsY"/>
</dbReference>
<comment type="pathway">
    <text evidence="10">Lipid metabolism; phospholipid metabolism.</text>
</comment>
<gene>
    <name evidence="10" type="primary">plsY</name>
    <name evidence="11" type="ORF">CVO96_04070</name>
</gene>
<proteinExistence type="inferred from homology"/>
<evidence type="ECO:0000256" key="8">
    <source>
        <dbReference type="ARBA" id="ARBA00023209"/>
    </source>
</evidence>
<dbReference type="GO" id="GO:0005886">
    <property type="term" value="C:plasma membrane"/>
    <property type="evidence" value="ECO:0007669"/>
    <property type="project" value="UniProtKB-SubCell"/>
</dbReference>
<comment type="catalytic activity">
    <reaction evidence="10">
        <text>an acyl phosphate + sn-glycerol 3-phosphate = a 1-acyl-sn-glycero-3-phosphate + phosphate</text>
        <dbReference type="Rhea" id="RHEA:34075"/>
        <dbReference type="ChEBI" id="CHEBI:43474"/>
        <dbReference type="ChEBI" id="CHEBI:57597"/>
        <dbReference type="ChEBI" id="CHEBI:57970"/>
        <dbReference type="ChEBI" id="CHEBI:59918"/>
        <dbReference type="EC" id="2.3.1.275"/>
    </reaction>
</comment>
<sequence length="202" mass="21115">MILLTVLALLASYLLGAIPAAAWVARGRGVDIRKVGSGNSGATNVLRSLGKGPALTVALFDILKGGLAVWLARTLGLEPGWDGLCGLAAVLGHNFSPFLRFRGGKGVATSFGTIAALDPLVGASVFVLGIATMWLTRFVSAGSILGAVGAGLMVLVLNRPWWLSAVVIVLAALLIVQHRENVRKLQAGTERRLGERVDEQVN</sequence>
<evidence type="ECO:0000256" key="2">
    <source>
        <dbReference type="ARBA" id="ARBA00022516"/>
    </source>
</evidence>
<keyword evidence="4 10" id="KW-0812">Transmembrane</keyword>
<evidence type="ECO:0000256" key="5">
    <source>
        <dbReference type="ARBA" id="ARBA00022989"/>
    </source>
</evidence>
<keyword evidence="7 10" id="KW-0472">Membrane</keyword>
<feature type="transmembrane region" description="Helical" evidence="10">
    <location>
        <begin position="138"/>
        <end position="155"/>
    </location>
</feature>
<keyword evidence="6 10" id="KW-0443">Lipid metabolism</keyword>
<evidence type="ECO:0000256" key="10">
    <source>
        <dbReference type="HAMAP-Rule" id="MF_01043"/>
    </source>
</evidence>
<comment type="function">
    <text evidence="10">Catalyzes the transfer of an acyl group from acyl-phosphate (acyl-PO(4)) to glycerol-3-phosphate (G3P) to form lysophosphatidic acid (LPA). This enzyme utilizes acyl-phosphate as fatty acyl donor, but not acyl-CoA or acyl-ACP.</text>
</comment>
<keyword evidence="3 10" id="KW-0808">Transferase</keyword>
<comment type="similarity">
    <text evidence="10">Belongs to the PlsY family.</text>
</comment>
<dbReference type="NCBIfam" id="TIGR00023">
    <property type="entry name" value="glycerol-3-phosphate 1-O-acyltransferase PlsY"/>
    <property type="match status" value="1"/>
</dbReference>
<dbReference type="SMART" id="SM01207">
    <property type="entry name" value="G3P_acyltransf"/>
    <property type="match status" value="1"/>
</dbReference>
<evidence type="ECO:0000256" key="9">
    <source>
        <dbReference type="ARBA" id="ARBA00023264"/>
    </source>
</evidence>
<dbReference type="UniPathway" id="UPA00085"/>
<evidence type="ECO:0000256" key="7">
    <source>
        <dbReference type="ARBA" id="ARBA00023136"/>
    </source>
</evidence>